<feature type="transmembrane region" description="Helical" evidence="8">
    <location>
        <begin position="149"/>
        <end position="171"/>
    </location>
</feature>
<keyword evidence="7 8" id="KW-0472">Membrane</keyword>
<evidence type="ECO:0000256" key="5">
    <source>
        <dbReference type="ARBA" id="ARBA00022692"/>
    </source>
</evidence>
<keyword evidence="2" id="KW-1003">Cell membrane</keyword>
<feature type="transmembrane region" description="Helical" evidence="8">
    <location>
        <begin position="116"/>
        <end position="137"/>
    </location>
</feature>
<evidence type="ECO:0000256" key="3">
    <source>
        <dbReference type="ARBA" id="ARBA00022519"/>
    </source>
</evidence>
<dbReference type="InterPro" id="IPR058130">
    <property type="entry name" value="PEA_transf_C"/>
</dbReference>
<dbReference type="Gene3D" id="3.40.720.10">
    <property type="entry name" value="Alkaline Phosphatase, subunit A"/>
    <property type="match status" value="1"/>
</dbReference>
<organism evidence="11 12">
    <name type="scientific">Craterilacuibacter sinensis</name>
    <dbReference type="NCBI Taxonomy" id="2686017"/>
    <lineage>
        <taxon>Bacteria</taxon>
        <taxon>Pseudomonadati</taxon>
        <taxon>Pseudomonadota</taxon>
        <taxon>Betaproteobacteria</taxon>
        <taxon>Neisseriales</taxon>
        <taxon>Neisseriaceae</taxon>
        <taxon>Craterilacuibacter</taxon>
    </lineage>
</organism>
<keyword evidence="3" id="KW-0997">Cell inner membrane</keyword>
<dbReference type="AlphaFoldDB" id="A0A845BR87"/>
<evidence type="ECO:0000313" key="12">
    <source>
        <dbReference type="Proteomes" id="UP000467214"/>
    </source>
</evidence>
<feature type="domain" description="Sulfatase N-terminal" evidence="9">
    <location>
        <begin position="233"/>
        <end position="521"/>
    </location>
</feature>
<dbReference type="InterPro" id="IPR012549">
    <property type="entry name" value="EptA-like_N"/>
</dbReference>
<evidence type="ECO:0000256" key="6">
    <source>
        <dbReference type="ARBA" id="ARBA00022989"/>
    </source>
</evidence>
<name>A0A845BR87_9NEIS</name>
<keyword evidence="6 8" id="KW-1133">Transmembrane helix</keyword>
<proteinExistence type="predicted"/>
<dbReference type="InterPro" id="IPR000917">
    <property type="entry name" value="Sulfatase_N"/>
</dbReference>
<feature type="domain" description="Phosphoethanolamine transferase N-terminal" evidence="10">
    <location>
        <begin position="54"/>
        <end position="204"/>
    </location>
</feature>
<feature type="transmembrane region" description="Helical" evidence="8">
    <location>
        <begin position="44"/>
        <end position="67"/>
    </location>
</feature>
<evidence type="ECO:0000313" key="11">
    <source>
        <dbReference type="EMBL" id="MXR37678.1"/>
    </source>
</evidence>
<dbReference type="Pfam" id="PF00884">
    <property type="entry name" value="Sulfatase"/>
    <property type="match status" value="1"/>
</dbReference>
<sequence>MPALRPQRPEIVALVLSLLFVVLFNLPLWQRVLGIVSPVTGHSVWMLGLTFVLLAAFFNLALLLFAWPWIFKPVATVLLLTSAAATYFMQQYGVLIDMNMVQNVFQTDPAEVRDLITGRMLASILLLGVLPALWLWKTPIHYRPAWRELLVRIVAFFVASMMLAGVALAGYQEFASLFRNHRDLRYLLTPNNYIQATSSYLRQHTATPDVIQPFATDARKMSFATLPHKKRVLVLVVGETARADRFALNGYARNTNPELSKIPGLINFSDVSSCGTETAVSLPCMLSGMTRADYDAKVAKKRENLLDIVQRSGYGVLWRNNNSGCKGTCLRMPIEDMAHLETPGLCNKEECGDEILLQGLPEKLAAAKGDMLIVLHQKGSHGPAYYKRYPKEFEVFKPVCRTSELQKCSEQEIGNAFDNTILYTDHFLARTIALLQQQKDVDSAMVYLSDHGESLGENNLYLHGTPYFMAPEAQYKVPMLMWFSDGYQKRNAVNTQCLSAKKTGSYSHDNLFHSVLGLLDISTTEYRKPLDVFADCRQPRPKD</sequence>
<dbReference type="EMBL" id="WSSB01000011">
    <property type="protein sequence ID" value="MXR37678.1"/>
    <property type="molecule type" value="Genomic_DNA"/>
</dbReference>
<evidence type="ECO:0000256" key="7">
    <source>
        <dbReference type="ARBA" id="ARBA00023136"/>
    </source>
</evidence>
<dbReference type="InterPro" id="IPR017850">
    <property type="entry name" value="Alkaline_phosphatase_core_sf"/>
</dbReference>
<evidence type="ECO:0000256" key="2">
    <source>
        <dbReference type="ARBA" id="ARBA00022475"/>
    </source>
</evidence>
<reference evidence="11 12" key="1">
    <citation type="submission" date="2019-12" db="EMBL/GenBank/DDBJ databases">
        <title>Neisseriaceae gen. nov. sp. Genome sequencing and assembly.</title>
        <authorList>
            <person name="Liu Z."/>
            <person name="Li A."/>
        </authorList>
    </citation>
    <scope>NUCLEOTIDE SEQUENCE [LARGE SCALE GENOMIC DNA]</scope>
    <source>
        <strain evidence="11 12">B2N2-7</strain>
    </source>
</reference>
<dbReference type="PANTHER" id="PTHR30443:SF0">
    <property type="entry name" value="PHOSPHOETHANOLAMINE TRANSFERASE EPTA"/>
    <property type="match status" value="1"/>
</dbReference>
<dbReference type="GO" id="GO:0016776">
    <property type="term" value="F:phosphotransferase activity, phosphate group as acceptor"/>
    <property type="evidence" value="ECO:0007669"/>
    <property type="project" value="TreeGrafter"/>
</dbReference>
<dbReference type="SUPFAM" id="SSF53649">
    <property type="entry name" value="Alkaline phosphatase-like"/>
    <property type="match status" value="1"/>
</dbReference>
<gene>
    <name evidence="11" type="ORF">GQF02_11910</name>
</gene>
<keyword evidence="4 11" id="KW-0808">Transferase</keyword>
<dbReference type="CDD" id="cd16017">
    <property type="entry name" value="LptA"/>
    <property type="match status" value="1"/>
</dbReference>
<dbReference type="GO" id="GO:0005886">
    <property type="term" value="C:plasma membrane"/>
    <property type="evidence" value="ECO:0007669"/>
    <property type="project" value="UniProtKB-SubCell"/>
</dbReference>
<keyword evidence="5 8" id="KW-0812">Transmembrane</keyword>
<evidence type="ECO:0000256" key="1">
    <source>
        <dbReference type="ARBA" id="ARBA00004429"/>
    </source>
</evidence>
<comment type="subcellular location">
    <subcellularLocation>
        <location evidence="1">Cell inner membrane</location>
        <topology evidence="1">Multi-pass membrane protein</topology>
    </subcellularLocation>
</comment>
<dbReference type="Proteomes" id="UP000467214">
    <property type="component" value="Unassembled WGS sequence"/>
</dbReference>
<feature type="transmembrane region" description="Helical" evidence="8">
    <location>
        <begin position="74"/>
        <end position="96"/>
    </location>
</feature>
<evidence type="ECO:0000259" key="10">
    <source>
        <dbReference type="Pfam" id="PF08019"/>
    </source>
</evidence>
<dbReference type="PANTHER" id="PTHR30443">
    <property type="entry name" value="INNER MEMBRANE PROTEIN"/>
    <property type="match status" value="1"/>
</dbReference>
<dbReference type="NCBIfam" id="NF028537">
    <property type="entry name" value="P_eth_NH2_trans"/>
    <property type="match status" value="1"/>
</dbReference>
<dbReference type="InterPro" id="IPR040423">
    <property type="entry name" value="PEA_transferase"/>
</dbReference>
<evidence type="ECO:0000256" key="4">
    <source>
        <dbReference type="ARBA" id="ARBA00022679"/>
    </source>
</evidence>
<protein>
    <submittedName>
        <fullName evidence="11">Phosphoethanolamine--lipid A transferase</fullName>
    </submittedName>
</protein>
<keyword evidence="12" id="KW-1185">Reference proteome</keyword>
<evidence type="ECO:0000259" key="9">
    <source>
        <dbReference type="Pfam" id="PF00884"/>
    </source>
</evidence>
<evidence type="ECO:0000256" key="8">
    <source>
        <dbReference type="SAM" id="Phobius"/>
    </source>
</evidence>
<dbReference type="Pfam" id="PF08019">
    <property type="entry name" value="EptA_B_N"/>
    <property type="match status" value="1"/>
</dbReference>
<dbReference type="GO" id="GO:0009244">
    <property type="term" value="P:lipopolysaccharide core region biosynthetic process"/>
    <property type="evidence" value="ECO:0007669"/>
    <property type="project" value="TreeGrafter"/>
</dbReference>
<comment type="caution">
    <text evidence="11">The sequence shown here is derived from an EMBL/GenBank/DDBJ whole genome shotgun (WGS) entry which is preliminary data.</text>
</comment>
<accession>A0A845BR87</accession>